<dbReference type="RefSeq" id="XP_001745878.1">
    <property type="nucleotide sequence ID" value="XM_001745826.1"/>
</dbReference>
<feature type="region of interest" description="Disordered" evidence="1">
    <location>
        <begin position="1965"/>
        <end position="1984"/>
    </location>
</feature>
<keyword evidence="2" id="KW-0472">Membrane</keyword>
<evidence type="ECO:0000256" key="2">
    <source>
        <dbReference type="SAM" id="Phobius"/>
    </source>
</evidence>
<proteinExistence type="predicted"/>
<dbReference type="EMBL" id="CH991551">
    <property type="protein sequence ID" value="EDQ89302.1"/>
    <property type="molecule type" value="Genomic_DNA"/>
</dbReference>
<feature type="transmembrane region" description="Helical" evidence="2">
    <location>
        <begin position="81"/>
        <end position="102"/>
    </location>
</feature>
<dbReference type="KEGG" id="mbr:MONBRDRAFT_8370"/>
<dbReference type="GeneID" id="5891027"/>
<keyword evidence="2" id="KW-1133">Transmembrane helix</keyword>
<gene>
    <name evidence="3" type="ORF">MONBRDRAFT_8370</name>
</gene>
<feature type="transmembrane region" description="Helical" evidence="2">
    <location>
        <begin position="39"/>
        <end position="60"/>
    </location>
</feature>
<feature type="region of interest" description="Disordered" evidence="1">
    <location>
        <begin position="851"/>
        <end position="888"/>
    </location>
</feature>
<feature type="compositionally biased region" description="Low complexity" evidence="1">
    <location>
        <begin position="1946"/>
        <end position="1955"/>
    </location>
</feature>
<sequence>MATGPLSSCWWLACARYWRVLLAVLSPQRDFGTGTAFDWKLVLVTSRLILTHWFSLLAFFTRTVGQAHKPHRHGARRTRTLTIIGILVVGTVVATGLSLWFVQQAAVRAARSSNTHDARLDATGQDLALNISLNVPYVSKLHAADINGVTCSLQATRLMTQNTTLSLHVLDLGNLVLSSPLPNVLQGGNTTVQLAYRQDEPGRIAAKLIVDTYGILAITCSLDLTIHIWNVVPVPFSWTLDTVELNPWTQDQDHTLANEKASSEAKAAQNSTTLAADVEAAINSLLKHVQPHPAKPTCLLPVSVQMPSLFLSMLDSLVLRLPATGFVLSARTAQGQVLNMSEVTLQGLDTDILSSTGIEICASGLLDVHCASDNCRDALTHTDQAVQLVRDLYANLTLDFRTDSRDETSRSSFWGRFLSLDHDIVVTVPPALLPFRQPDSHSDISDPARSSLENTGLGDFWADAAWAAPNGARTGRASPINSLVALVNSNSTPSPALPSDVQAALMADCLDVSFDARFSQRLCAVWNRAASHNEHQRLYGGELHAKWDDRSIVDLFGGAFWPTLTFDRLPGVLGLRLTKNNWLLNTTFVATYDEHEQKAHLVLTNDGPGLSSPFELRAGGRWHQVSNGTQRLEGQLVFETLRNAAFQNIHLQVRGDFPRNSVTDLTLNVSRGNKRVLQAALTQPTTTSALGHLNITNVAEIFFDGRFNSIEDERFLNLSSNIPAWDVQFEGFGRLTTSVVELNVSSTGAGIPFALEAIAAYKKHRSNGLLISVDGDNQEQLFVNASATYVDPSHSASLAVQLDQAASIYHIQSAVDDVFVDAGAVHVASSASQTHRMLDRAKTAVLAATSDDDFVSDDDDAPAPNVDDDDDENASDDDVDDDDAPVPHATDQYRAWGSFAGLGYLANLSTTLDPKRMDWPLNMVVTGPRSSSIQNVSLRLTNVPTKRTFEGRWLAMPSSSHGHFLCDFHHLSAINVSSALRIRSSPTAPTTVEANCNALVDAASPDYEASTAMSIKADDQHLLAQGVSAWRAAHKGLQANVTWNDITSLTDLSLQGNGKVVRLITNASRHSPGDIVDAELSSFWQHSSRAVQASLDADVAWHKHQDLFRLSAQGVEPWAHNASAQGTLDLGLLTKGSTLGPHSAEARVVIVPSHKPWADALMRWDDIQLNSSVVMGPELTSGRLDLNLTRLDGPTAQGLSASSLGYGALSYSDVANFRGNRLSSANLDARGTGTVAFNLTWDEHRNVLTAQATGVLQDEEGRRQAAQLTTITNGPVLGKHDTELDLEHDISQSLETWSTRVRFDDAQLQQYGSASITEDGNRRAYSGTLQAGTFDFSKAVPHMKSRWLNAVFDALWRRARADGRMTSMLDGSVNLDWDRLKNQLALTTQVNASSDGLLYTSARVLANLEQQDSKWTSNATMLWQDDDQQVEWHAAVITADSHDRLMMLVDTNDEAGQVAFWSAVTVDDVNVTAIARATRSFDSALFDTQAVRVIDGHVTEVLFQSSVNHQFHHDISGSVTDESGPVEKWAEDLNMTLRWNDDETATIHFNLMSSWLGAGKWIIGTSADANTSTVNVGAVWSVELDEHRPAASIIGTTRLNDDLLHAEFTFDSPSNHTEVACTGYWNSHQWDSKVWCASNWQEAHVMMYVSDLDMRSLSQSSPGLAATMPRAPPFGISPSSALWSGALAYDVRDQQAMMANWSVAGLHQQTYSASVNASRLQVSSVQWIGGNMSLNLGPTTVDVSGVAKIDSTKKEVHADTIGQVNGTPFGLTLGVQQVRLTSSITAYWSSTDFSAFGELASEGRNGTLMLLSHRDRLSSNETLIFNVSTAYWTEATMGAAMGLHWTSPGNCVSGFDTKTAFWPAHDFQIDSAANVCHKRTHPIAPTGSYPVSTAGSTASTNPSSGSGKTPLPPGTSLPAHSTRGSSPHPTPCIGTSSLYPSSRSMPTPGHTLGTTTTSAAYLHSSTIPMSTPTPSRGTSESSSPRKKSIAIVAATVGSVVVVAVAAVLGVMYVRRHRRGAKYAMFQNDHEDHKDQKA</sequence>
<reference evidence="3 4" key="1">
    <citation type="journal article" date="2008" name="Nature">
        <title>The genome of the choanoflagellate Monosiga brevicollis and the origin of metazoans.</title>
        <authorList>
            <consortium name="JGI Sequencing"/>
            <person name="King N."/>
            <person name="Westbrook M.J."/>
            <person name="Young S.L."/>
            <person name="Kuo A."/>
            <person name="Abedin M."/>
            <person name="Chapman J."/>
            <person name="Fairclough S."/>
            <person name="Hellsten U."/>
            <person name="Isogai Y."/>
            <person name="Letunic I."/>
            <person name="Marr M."/>
            <person name="Pincus D."/>
            <person name="Putnam N."/>
            <person name="Rokas A."/>
            <person name="Wright K.J."/>
            <person name="Zuzow R."/>
            <person name="Dirks W."/>
            <person name="Good M."/>
            <person name="Goodstein D."/>
            <person name="Lemons D."/>
            <person name="Li W."/>
            <person name="Lyons J.B."/>
            <person name="Morris A."/>
            <person name="Nichols S."/>
            <person name="Richter D.J."/>
            <person name="Salamov A."/>
            <person name="Bork P."/>
            <person name="Lim W.A."/>
            <person name="Manning G."/>
            <person name="Miller W.T."/>
            <person name="McGinnis W."/>
            <person name="Shapiro H."/>
            <person name="Tjian R."/>
            <person name="Grigoriev I.V."/>
            <person name="Rokhsar D."/>
        </authorList>
    </citation>
    <scope>NUCLEOTIDE SEQUENCE [LARGE SCALE GENOMIC DNA]</scope>
    <source>
        <strain evidence="4">MX1 / ATCC 50154</strain>
    </source>
</reference>
<evidence type="ECO:0000256" key="1">
    <source>
        <dbReference type="SAM" id="MobiDB-lite"/>
    </source>
</evidence>
<dbReference type="InParanoid" id="A9UZV8"/>
<feature type="transmembrane region" description="Helical" evidence="2">
    <location>
        <begin position="1989"/>
        <end position="2013"/>
    </location>
</feature>
<keyword evidence="2" id="KW-0812">Transmembrane</keyword>
<name>A9UZV8_MONBE</name>
<evidence type="ECO:0000313" key="3">
    <source>
        <dbReference type="EMBL" id="EDQ89302.1"/>
    </source>
</evidence>
<protein>
    <submittedName>
        <fullName evidence="3">Uncharacterized protein</fullName>
    </submittedName>
</protein>
<feature type="compositionally biased region" description="Low complexity" evidence="1">
    <location>
        <begin position="1965"/>
        <end position="1975"/>
    </location>
</feature>
<accession>A9UZV8</accession>
<feature type="compositionally biased region" description="Polar residues" evidence="1">
    <location>
        <begin position="1889"/>
        <end position="1907"/>
    </location>
</feature>
<dbReference type="Proteomes" id="UP000001357">
    <property type="component" value="Unassembled WGS sequence"/>
</dbReference>
<feature type="compositionally biased region" description="Polar residues" evidence="1">
    <location>
        <begin position="1918"/>
        <end position="1945"/>
    </location>
</feature>
<feature type="compositionally biased region" description="Acidic residues" evidence="1">
    <location>
        <begin position="851"/>
        <end position="884"/>
    </location>
</feature>
<feature type="region of interest" description="Disordered" evidence="1">
    <location>
        <begin position="1883"/>
        <end position="1955"/>
    </location>
</feature>
<evidence type="ECO:0000313" key="4">
    <source>
        <dbReference type="Proteomes" id="UP000001357"/>
    </source>
</evidence>
<organism evidence="3 4">
    <name type="scientific">Monosiga brevicollis</name>
    <name type="common">Choanoflagellate</name>
    <dbReference type="NCBI Taxonomy" id="81824"/>
    <lineage>
        <taxon>Eukaryota</taxon>
        <taxon>Choanoflagellata</taxon>
        <taxon>Craspedida</taxon>
        <taxon>Salpingoecidae</taxon>
        <taxon>Monosiga</taxon>
    </lineage>
</organism>
<keyword evidence="4" id="KW-1185">Reference proteome</keyword>